<accession>A0A8D1L636</accession>
<dbReference type="Proteomes" id="UP000694728">
    <property type="component" value="Unplaced"/>
</dbReference>
<evidence type="ECO:0000313" key="1">
    <source>
        <dbReference type="Ensembl" id="ENSSSCP00045039001.1"/>
    </source>
</evidence>
<reference evidence="1" key="1">
    <citation type="submission" date="2025-08" db="UniProtKB">
        <authorList>
            <consortium name="Ensembl"/>
        </authorList>
    </citation>
    <scope>IDENTIFICATION</scope>
</reference>
<sequence length="99" mass="11816">MTYHLTPARMAIIKIPTNNKYWRRCGGKGTLLHCWWECKLVQPLWKTVWRLLKKLTIELLYDPASTPRHPFKENHDLKKYMYPNVHCLTICNSQDMDAT</sequence>
<proteinExistence type="predicted"/>
<evidence type="ECO:0000313" key="2">
    <source>
        <dbReference type="Proteomes" id="UP000694728"/>
    </source>
</evidence>
<protein>
    <submittedName>
        <fullName evidence="1">Uncharacterized protein</fullName>
    </submittedName>
</protein>
<dbReference type="AlphaFoldDB" id="A0A8D1L636"/>
<dbReference type="Ensembl" id="ENSSSCT00045055941.1">
    <property type="protein sequence ID" value="ENSSSCP00045039001.1"/>
    <property type="gene ID" value="ENSSSCG00045032799.1"/>
</dbReference>
<name>A0A8D1L636_PIG</name>
<organism evidence="1 2">
    <name type="scientific">Sus scrofa</name>
    <name type="common">Pig</name>
    <dbReference type="NCBI Taxonomy" id="9823"/>
    <lineage>
        <taxon>Eukaryota</taxon>
        <taxon>Metazoa</taxon>
        <taxon>Chordata</taxon>
        <taxon>Craniata</taxon>
        <taxon>Vertebrata</taxon>
        <taxon>Euteleostomi</taxon>
        <taxon>Mammalia</taxon>
        <taxon>Eutheria</taxon>
        <taxon>Laurasiatheria</taxon>
        <taxon>Artiodactyla</taxon>
        <taxon>Suina</taxon>
        <taxon>Suidae</taxon>
        <taxon>Sus</taxon>
    </lineage>
</organism>